<dbReference type="PANTHER" id="PTHR43304">
    <property type="entry name" value="PHYTOCHROME-LIKE PROTEIN CPH1"/>
    <property type="match status" value="1"/>
</dbReference>
<dbReference type="EMBL" id="RBXO01000001">
    <property type="protein sequence ID" value="RKT56229.1"/>
    <property type="molecule type" value="Genomic_DNA"/>
</dbReference>
<dbReference type="Pfam" id="PF00672">
    <property type="entry name" value="HAMP"/>
    <property type="match status" value="1"/>
</dbReference>
<dbReference type="InterPro" id="IPR036890">
    <property type="entry name" value="HATPase_C_sf"/>
</dbReference>
<dbReference type="Gene3D" id="3.30.565.10">
    <property type="entry name" value="Histidine kinase-like ATPase, C-terminal domain"/>
    <property type="match status" value="1"/>
</dbReference>
<dbReference type="CDD" id="cd00082">
    <property type="entry name" value="HisKA"/>
    <property type="match status" value="1"/>
</dbReference>
<evidence type="ECO:0000256" key="2">
    <source>
        <dbReference type="ARBA" id="ARBA00004236"/>
    </source>
</evidence>
<keyword evidence="8 10" id="KW-1133">Transmembrane helix</keyword>
<dbReference type="Pfam" id="PF02518">
    <property type="entry name" value="HATPase_c"/>
    <property type="match status" value="1"/>
</dbReference>
<dbReference type="PROSITE" id="PS50885">
    <property type="entry name" value="HAMP"/>
    <property type="match status" value="1"/>
</dbReference>
<keyword evidence="10" id="KW-0472">Membrane</keyword>
<evidence type="ECO:0000256" key="10">
    <source>
        <dbReference type="SAM" id="Phobius"/>
    </source>
</evidence>
<dbReference type="PROSITE" id="PS50109">
    <property type="entry name" value="HIS_KIN"/>
    <property type="match status" value="1"/>
</dbReference>
<dbReference type="PANTHER" id="PTHR43304:SF1">
    <property type="entry name" value="PAC DOMAIN-CONTAINING PROTEIN"/>
    <property type="match status" value="1"/>
</dbReference>
<dbReference type="SMART" id="SM00387">
    <property type="entry name" value="HATPase_c"/>
    <property type="match status" value="1"/>
</dbReference>
<evidence type="ECO:0000256" key="1">
    <source>
        <dbReference type="ARBA" id="ARBA00000085"/>
    </source>
</evidence>
<feature type="transmembrane region" description="Helical" evidence="10">
    <location>
        <begin position="12"/>
        <end position="38"/>
    </location>
</feature>
<dbReference type="EC" id="2.7.13.3" evidence="3"/>
<dbReference type="GO" id="GO:0000155">
    <property type="term" value="F:phosphorelay sensor kinase activity"/>
    <property type="evidence" value="ECO:0007669"/>
    <property type="project" value="InterPro"/>
</dbReference>
<sequence>MEYRTRWSASRLLIASVALLIIVCAGAIGGVTVALTGLTKARVLLLDNVGPARRVVLELDRALIDQENGVRGFALTAGDDFLDPYQEGQRAERAALATARSAIEPVRPDLVQDLDDIGSLAVGWRAGYAEVVISEVRAAGAPRADRADAERGKELFDNVRRAVGALQRELDDESAKARTDLDAVASQVLVLVIALGVLLVVIIAGVAVVLHRILIRPLAGLTEEVRRVSSGDFEHAVRTGGPRETVMLSQDVDAMRTRILNDVEELRRSNSELEQFAYVASHDLQEPLRKVASFCQLLERRYSGQLDDRGEQYLRFAVDGAKRMQVLINDLLAFSRVGRLTREHVLVDLDETVEQVLDSYSEVIERTRATVEVAELPTVRGEASLLGGVFGNLISNALKFHGEQPPVVRVDVERTGEFWTFTVSDNGIGIEPEYAERIFVIFQRLHHKDDYPGTGIGLAMCRKIIEYHGGTIWLDTGEGAGTTFKFTLPAIEDTEGTDE</sequence>
<feature type="transmembrane region" description="Helical" evidence="10">
    <location>
        <begin position="188"/>
        <end position="210"/>
    </location>
</feature>
<dbReference type="Pfam" id="PF05227">
    <property type="entry name" value="CHASE3"/>
    <property type="match status" value="1"/>
</dbReference>
<evidence type="ECO:0000256" key="6">
    <source>
        <dbReference type="ARBA" id="ARBA00022692"/>
    </source>
</evidence>
<evidence type="ECO:0000256" key="9">
    <source>
        <dbReference type="ARBA" id="ARBA00023012"/>
    </source>
</evidence>
<evidence type="ECO:0000313" key="14">
    <source>
        <dbReference type="Proteomes" id="UP000282084"/>
    </source>
</evidence>
<reference evidence="13 14" key="1">
    <citation type="submission" date="2018-10" db="EMBL/GenBank/DDBJ databases">
        <title>Sequencing the genomes of 1000 actinobacteria strains.</title>
        <authorList>
            <person name="Klenk H.-P."/>
        </authorList>
    </citation>
    <scope>NUCLEOTIDE SEQUENCE [LARGE SCALE GENOMIC DNA]</scope>
    <source>
        <strain evidence="13 14">DSM 43800</strain>
    </source>
</reference>
<protein>
    <recommendedName>
        <fullName evidence="3">histidine kinase</fullName>
        <ecNumber evidence="3">2.7.13.3</ecNumber>
    </recommendedName>
</protein>
<dbReference type="OrthoDB" id="9808408at2"/>
<comment type="caution">
    <text evidence="13">The sequence shown here is derived from an EMBL/GenBank/DDBJ whole genome shotgun (WGS) entry which is preliminary data.</text>
</comment>
<keyword evidence="9" id="KW-0902">Two-component regulatory system</keyword>
<keyword evidence="4" id="KW-0597">Phosphoprotein</keyword>
<dbReference type="RefSeq" id="WP_121007830.1">
    <property type="nucleotide sequence ID" value="NZ_RBXO01000001.1"/>
</dbReference>
<evidence type="ECO:0000256" key="3">
    <source>
        <dbReference type="ARBA" id="ARBA00012438"/>
    </source>
</evidence>
<comment type="subcellular location">
    <subcellularLocation>
        <location evidence="2">Cell membrane</location>
    </subcellularLocation>
</comment>
<dbReference type="InterPro" id="IPR003594">
    <property type="entry name" value="HATPase_dom"/>
</dbReference>
<dbReference type="Proteomes" id="UP000282084">
    <property type="component" value="Unassembled WGS sequence"/>
</dbReference>
<feature type="domain" description="HAMP" evidence="12">
    <location>
        <begin position="212"/>
        <end position="264"/>
    </location>
</feature>
<keyword evidence="5" id="KW-0808">Transferase</keyword>
<dbReference type="InterPro" id="IPR004358">
    <property type="entry name" value="Sig_transdc_His_kin-like_C"/>
</dbReference>
<dbReference type="SUPFAM" id="SSF158472">
    <property type="entry name" value="HAMP domain-like"/>
    <property type="match status" value="1"/>
</dbReference>
<dbReference type="AlphaFoldDB" id="A0A495W403"/>
<gene>
    <name evidence="13" type="ORF">C8E97_4918</name>
</gene>
<evidence type="ECO:0000259" key="11">
    <source>
        <dbReference type="PROSITE" id="PS50109"/>
    </source>
</evidence>
<dbReference type="InterPro" id="IPR003660">
    <property type="entry name" value="HAMP_dom"/>
</dbReference>
<dbReference type="InterPro" id="IPR036097">
    <property type="entry name" value="HisK_dim/P_sf"/>
</dbReference>
<evidence type="ECO:0000256" key="4">
    <source>
        <dbReference type="ARBA" id="ARBA00022553"/>
    </source>
</evidence>
<dbReference type="InterPro" id="IPR003661">
    <property type="entry name" value="HisK_dim/P_dom"/>
</dbReference>
<name>A0A495W403_9PSEU</name>
<dbReference type="Pfam" id="PF00512">
    <property type="entry name" value="HisKA"/>
    <property type="match status" value="1"/>
</dbReference>
<evidence type="ECO:0000259" key="12">
    <source>
        <dbReference type="PROSITE" id="PS50885"/>
    </source>
</evidence>
<evidence type="ECO:0000256" key="8">
    <source>
        <dbReference type="ARBA" id="ARBA00022989"/>
    </source>
</evidence>
<keyword evidence="14" id="KW-1185">Reference proteome</keyword>
<evidence type="ECO:0000313" key="13">
    <source>
        <dbReference type="EMBL" id="RKT56229.1"/>
    </source>
</evidence>
<proteinExistence type="predicted"/>
<evidence type="ECO:0000256" key="5">
    <source>
        <dbReference type="ARBA" id="ARBA00022679"/>
    </source>
</evidence>
<dbReference type="InterPro" id="IPR007891">
    <property type="entry name" value="CHASE3"/>
</dbReference>
<dbReference type="GO" id="GO:0005886">
    <property type="term" value="C:plasma membrane"/>
    <property type="evidence" value="ECO:0007669"/>
    <property type="project" value="UniProtKB-SubCell"/>
</dbReference>
<organism evidence="13 14">
    <name type="scientific">Saccharothrix australiensis</name>
    <dbReference type="NCBI Taxonomy" id="2072"/>
    <lineage>
        <taxon>Bacteria</taxon>
        <taxon>Bacillati</taxon>
        <taxon>Actinomycetota</taxon>
        <taxon>Actinomycetes</taxon>
        <taxon>Pseudonocardiales</taxon>
        <taxon>Pseudonocardiaceae</taxon>
        <taxon>Saccharothrix</taxon>
    </lineage>
</organism>
<keyword evidence="6 10" id="KW-0812">Transmembrane</keyword>
<dbReference type="SUPFAM" id="SSF55874">
    <property type="entry name" value="ATPase domain of HSP90 chaperone/DNA topoisomerase II/histidine kinase"/>
    <property type="match status" value="1"/>
</dbReference>
<dbReference type="InterPro" id="IPR052162">
    <property type="entry name" value="Sensor_kinase/Photoreceptor"/>
</dbReference>
<dbReference type="Gene3D" id="6.10.340.10">
    <property type="match status" value="1"/>
</dbReference>
<dbReference type="SMART" id="SM00388">
    <property type="entry name" value="HisKA"/>
    <property type="match status" value="1"/>
</dbReference>
<accession>A0A495W403</accession>
<comment type="catalytic activity">
    <reaction evidence="1">
        <text>ATP + protein L-histidine = ADP + protein N-phospho-L-histidine.</text>
        <dbReference type="EC" id="2.7.13.3"/>
    </reaction>
</comment>
<evidence type="ECO:0000256" key="7">
    <source>
        <dbReference type="ARBA" id="ARBA00022777"/>
    </source>
</evidence>
<dbReference type="InterPro" id="IPR005467">
    <property type="entry name" value="His_kinase_dom"/>
</dbReference>
<dbReference type="FunFam" id="3.30.565.10:FF:000006">
    <property type="entry name" value="Sensor histidine kinase WalK"/>
    <property type="match status" value="1"/>
</dbReference>
<keyword evidence="7" id="KW-0418">Kinase</keyword>
<dbReference type="CDD" id="cd06225">
    <property type="entry name" value="HAMP"/>
    <property type="match status" value="1"/>
</dbReference>
<feature type="domain" description="Histidine kinase" evidence="11">
    <location>
        <begin position="279"/>
        <end position="492"/>
    </location>
</feature>
<dbReference type="PRINTS" id="PR00344">
    <property type="entry name" value="BCTRLSENSOR"/>
</dbReference>
<dbReference type="Gene3D" id="1.10.287.130">
    <property type="match status" value="1"/>
</dbReference>
<dbReference type="SUPFAM" id="SSF47384">
    <property type="entry name" value="Homodimeric domain of signal transducing histidine kinase"/>
    <property type="match status" value="1"/>
</dbReference>